<evidence type="ECO:0000256" key="3">
    <source>
        <dbReference type="ARBA" id="ARBA00022722"/>
    </source>
</evidence>
<keyword evidence="14" id="KW-1185">Reference proteome</keyword>
<dbReference type="PANTHER" id="PTHR21077:SF5">
    <property type="entry name" value="CROSSOVER JUNCTION ENDONUCLEASE MMS4"/>
    <property type="match status" value="1"/>
</dbReference>
<dbReference type="GO" id="GO:0048476">
    <property type="term" value="C:Holliday junction resolvase complex"/>
    <property type="evidence" value="ECO:0007669"/>
    <property type="project" value="InterPro"/>
</dbReference>
<keyword evidence="3" id="KW-0540">Nuclease</keyword>
<dbReference type="InterPro" id="IPR033310">
    <property type="entry name" value="Mms4/EME1/EME2"/>
</dbReference>
<evidence type="ECO:0000256" key="8">
    <source>
        <dbReference type="ARBA" id="ARBA00022842"/>
    </source>
</evidence>
<dbReference type="GO" id="GO:0051321">
    <property type="term" value="P:meiotic cell cycle"/>
    <property type="evidence" value="ECO:0007669"/>
    <property type="project" value="UniProtKB-KW"/>
</dbReference>
<comment type="subcellular location">
    <subcellularLocation>
        <location evidence="2">Nucleus</location>
    </subcellularLocation>
</comment>
<evidence type="ECO:0000256" key="9">
    <source>
        <dbReference type="ARBA" id="ARBA00023172"/>
    </source>
</evidence>
<accession>A0AAE0FJR0</accession>
<dbReference type="GO" id="GO:0006310">
    <property type="term" value="P:DNA recombination"/>
    <property type="evidence" value="ECO:0007669"/>
    <property type="project" value="UniProtKB-KW"/>
</dbReference>
<evidence type="ECO:0000313" key="13">
    <source>
        <dbReference type="EMBL" id="KAK3260715.1"/>
    </source>
</evidence>
<comment type="caution">
    <text evidence="13">The sequence shown here is derived from an EMBL/GenBank/DDBJ whole genome shotgun (WGS) entry which is preliminary data.</text>
</comment>
<keyword evidence="6" id="KW-0227">DNA damage</keyword>
<sequence>AAANAGARGPRRAVSGREAWLRMLVMVPGCAEADALAIANVYPSMNHLCSVYEDTRRTEREKEHLLKELTRVPGFGTAVGASTQRKLGPKLSERIYKIFRTDAIGLEALV</sequence>
<evidence type="ECO:0000313" key="14">
    <source>
        <dbReference type="Proteomes" id="UP001190700"/>
    </source>
</evidence>
<dbReference type="EMBL" id="LGRX02017474">
    <property type="protein sequence ID" value="KAK3260715.1"/>
    <property type="molecule type" value="Genomic_DNA"/>
</dbReference>
<keyword evidence="8" id="KW-0460">Magnesium</keyword>
<evidence type="ECO:0000256" key="4">
    <source>
        <dbReference type="ARBA" id="ARBA00022723"/>
    </source>
</evidence>
<dbReference type="GO" id="GO:0046872">
    <property type="term" value="F:metal ion binding"/>
    <property type="evidence" value="ECO:0007669"/>
    <property type="project" value="UniProtKB-KW"/>
</dbReference>
<keyword evidence="4" id="KW-0479">Metal-binding</keyword>
<keyword evidence="11" id="KW-0539">Nucleus</keyword>
<keyword evidence="9" id="KW-0233">DNA recombination</keyword>
<keyword evidence="5" id="KW-0255">Endonuclease</keyword>
<evidence type="ECO:0000256" key="1">
    <source>
        <dbReference type="ARBA" id="ARBA00001946"/>
    </source>
</evidence>
<comment type="cofactor">
    <cofactor evidence="1">
        <name>Mg(2+)</name>
        <dbReference type="ChEBI" id="CHEBI:18420"/>
    </cofactor>
</comment>
<gene>
    <name evidence="13" type="ORF">CYMTET_30342</name>
</gene>
<organism evidence="13 14">
    <name type="scientific">Cymbomonas tetramitiformis</name>
    <dbReference type="NCBI Taxonomy" id="36881"/>
    <lineage>
        <taxon>Eukaryota</taxon>
        <taxon>Viridiplantae</taxon>
        <taxon>Chlorophyta</taxon>
        <taxon>Pyramimonadophyceae</taxon>
        <taxon>Pyramimonadales</taxon>
        <taxon>Pyramimonadaceae</taxon>
        <taxon>Cymbomonas</taxon>
    </lineage>
</organism>
<evidence type="ECO:0000256" key="10">
    <source>
        <dbReference type="ARBA" id="ARBA00023204"/>
    </source>
</evidence>
<proteinExistence type="predicted"/>
<dbReference type="AlphaFoldDB" id="A0AAE0FJR0"/>
<keyword evidence="12" id="KW-0469">Meiosis</keyword>
<keyword evidence="7" id="KW-0378">Hydrolase</keyword>
<keyword evidence="10" id="KW-0234">DNA repair</keyword>
<protein>
    <submittedName>
        <fullName evidence="13">Uncharacterized protein</fullName>
    </submittedName>
</protein>
<dbReference type="InterPro" id="IPR042530">
    <property type="entry name" value="EME1/EME2_C"/>
</dbReference>
<evidence type="ECO:0000256" key="12">
    <source>
        <dbReference type="ARBA" id="ARBA00023254"/>
    </source>
</evidence>
<reference evidence="13 14" key="1">
    <citation type="journal article" date="2015" name="Genome Biol. Evol.">
        <title>Comparative Genomics of a Bacterivorous Green Alga Reveals Evolutionary Causalities and Consequences of Phago-Mixotrophic Mode of Nutrition.</title>
        <authorList>
            <person name="Burns J.A."/>
            <person name="Paasch A."/>
            <person name="Narechania A."/>
            <person name="Kim E."/>
        </authorList>
    </citation>
    <scope>NUCLEOTIDE SEQUENCE [LARGE SCALE GENOMIC DNA]</scope>
    <source>
        <strain evidence="13 14">PLY_AMNH</strain>
    </source>
</reference>
<evidence type="ECO:0000256" key="6">
    <source>
        <dbReference type="ARBA" id="ARBA00022763"/>
    </source>
</evidence>
<evidence type="ECO:0000256" key="11">
    <source>
        <dbReference type="ARBA" id="ARBA00023242"/>
    </source>
</evidence>
<name>A0AAE0FJR0_9CHLO</name>
<feature type="non-terminal residue" evidence="13">
    <location>
        <position position="1"/>
    </location>
</feature>
<dbReference type="PANTHER" id="PTHR21077">
    <property type="entry name" value="EME1 PROTEIN"/>
    <property type="match status" value="1"/>
</dbReference>
<evidence type="ECO:0000256" key="2">
    <source>
        <dbReference type="ARBA" id="ARBA00004123"/>
    </source>
</evidence>
<evidence type="ECO:0000256" key="7">
    <source>
        <dbReference type="ARBA" id="ARBA00022801"/>
    </source>
</evidence>
<dbReference type="Proteomes" id="UP001190700">
    <property type="component" value="Unassembled WGS sequence"/>
</dbReference>
<evidence type="ECO:0000256" key="5">
    <source>
        <dbReference type="ARBA" id="ARBA00022759"/>
    </source>
</evidence>
<dbReference type="GO" id="GO:0006281">
    <property type="term" value="P:DNA repair"/>
    <property type="evidence" value="ECO:0007669"/>
    <property type="project" value="UniProtKB-KW"/>
</dbReference>
<dbReference type="GO" id="GO:0016787">
    <property type="term" value="F:hydrolase activity"/>
    <property type="evidence" value="ECO:0007669"/>
    <property type="project" value="UniProtKB-KW"/>
</dbReference>
<dbReference type="Pfam" id="PF21292">
    <property type="entry name" value="EME1-MUS81_C"/>
    <property type="match status" value="1"/>
</dbReference>
<dbReference type="GO" id="GO:0005634">
    <property type="term" value="C:nucleus"/>
    <property type="evidence" value="ECO:0007669"/>
    <property type="project" value="UniProtKB-SubCell"/>
</dbReference>
<dbReference type="Gene3D" id="1.10.150.670">
    <property type="entry name" value="Crossover junction endonuclease EME1, DNA-binding domain"/>
    <property type="match status" value="1"/>
</dbReference>
<dbReference type="GO" id="GO:0004519">
    <property type="term" value="F:endonuclease activity"/>
    <property type="evidence" value="ECO:0007669"/>
    <property type="project" value="UniProtKB-KW"/>
</dbReference>